<dbReference type="CDD" id="cd00072">
    <property type="entry name" value="GYF"/>
    <property type="match status" value="1"/>
</dbReference>
<proteinExistence type="predicted"/>
<dbReference type="RefSeq" id="XP_041405507.1">
    <property type="nucleotide sequence ID" value="XM_041549573.1"/>
</dbReference>
<gene>
    <name evidence="4" type="ORF">KABA2_03S02508</name>
</gene>
<dbReference type="PANTHER" id="PTHR14445">
    <property type="entry name" value="GRB10 INTERACTING GYF PROTEIN"/>
    <property type="match status" value="1"/>
</dbReference>
<accession>A0A8H2VDS2</accession>
<dbReference type="InterPro" id="IPR003169">
    <property type="entry name" value="GYF"/>
</dbReference>
<dbReference type="PANTHER" id="PTHR14445:SF36">
    <property type="entry name" value="FI03272P-RELATED"/>
    <property type="match status" value="1"/>
</dbReference>
<keyword evidence="5" id="KW-1185">Reference proteome</keyword>
<feature type="region of interest" description="Disordered" evidence="2">
    <location>
        <begin position="77"/>
        <end position="127"/>
    </location>
</feature>
<reference evidence="4 5" key="1">
    <citation type="submission" date="2020-05" db="EMBL/GenBank/DDBJ databases">
        <authorList>
            <person name="Casaregola S."/>
            <person name="Devillers H."/>
            <person name="Grondin C."/>
        </authorList>
    </citation>
    <scope>NUCLEOTIDE SEQUENCE [LARGE SCALE GENOMIC DNA]</scope>
    <source>
        <strain evidence="4 5">CLIB 1767</strain>
    </source>
</reference>
<feature type="region of interest" description="Disordered" evidence="2">
    <location>
        <begin position="475"/>
        <end position="558"/>
    </location>
</feature>
<feature type="compositionally biased region" description="Acidic residues" evidence="2">
    <location>
        <begin position="538"/>
        <end position="548"/>
    </location>
</feature>
<feature type="compositionally biased region" description="Polar residues" evidence="2">
    <location>
        <begin position="117"/>
        <end position="127"/>
    </location>
</feature>
<feature type="domain" description="GYF" evidence="3">
    <location>
        <begin position="180"/>
        <end position="236"/>
    </location>
</feature>
<dbReference type="EMBL" id="CAEFZW010000003">
    <property type="protein sequence ID" value="CAB4253662.1"/>
    <property type="molecule type" value="Genomic_DNA"/>
</dbReference>
<sequence>MNNDPLSYQFQNLQFNNNNNNNNNTTVPHPLLGDRVPLSRTSSLVDSIGMQRASSPYANGSTAEHHDALNQRPPLTTARSQSALLNSWQPSSSSSTSQNHHHNDPSTPNALHPSLPLNHNNSTTVMPSVNQTSVFNHQIPLHTSSTSSLLQMHPPGANPALNPLPPGIPASFMPFPQPIISHWKYKDMQGNIQGPFDSSTMAKWYESNYFQPDLSICRMGSTYEPLGINDRFITLTDLARLVQNVKDPFSAFDQMVSIFQQQQQQQQRLPPQMHMTNHQFNPPVTTETITNVTNTLPRVSNFFPADSQTKKEEPQQENNLDDLTLEQKINRQREHLVAEADIEASGDYTQDEIFKMKFDDGSYYREVTVPVSMNRKHIRKMDVSTIIKENDLGDYWAIKETPEYVEKMQIFAKEDEIKNRENQEKFELERKENERQEVIKKEQLKKEAELNARENARLNEEKRRKEKAEKAAKLLLEEQERNERESRKREELKLQKKQKKLKEQQEKVVHKEKKKMNQKQKLEALKAEKANQLLGMSEAEDEVETEDETNFKQNSAANSEAIPSAPIVTAPWANKTVNVSSIPKINLKEQAIHAQKKLEEKESRERQRAMKLNTQILLQDKEEESRKAMLNWASMPKKSQQIPVSIDIKSQLMNNTPKKNNSTKITSKKEPLEDPSFIEEQKKIWEQVQRNNTKHKTTTSDDGAWSTVTKKTNTIDKKNATLKPVGQSISVPSLKKPAVAISTNHYPGNASISARQEFLRWCKSQLKLNPGISMNSVLEVLLSLPAGPIANEIIADTIYSNSSVMDGRRFATEFTKKRVQCEKQVKDPLSWSEALALPEGNDDDWEFQVVSKKKGKRH</sequence>
<evidence type="ECO:0000256" key="2">
    <source>
        <dbReference type="SAM" id="MobiDB-lite"/>
    </source>
</evidence>
<feature type="coiled-coil region" evidence="1">
    <location>
        <begin position="584"/>
        <end position="615"/>
    </location>
</feature>
<dbReference type="PROSITE" id="PS50829">
    <property type="entry name" value="GYF"/>
    <property type="match status" value="1"/>
</dbReference>
<evidence type="ECO:0000259" key="3">
    <source>
        <dbReference type="PROSITE" id="PS50829"/>
    </source>
</evidence>
<dbReference type="AlphaFoldDB" id="A0A8H2VDS2"/>
<feature type="region of interest" description="Disordered" evidence="2">
    <location>
        <begin position="16"/>
        <end position="37"/>
    </location>
</feature>
<evidence type="ECO:0000313" key="5">
    <source>
        <dbReference type="Proteomes" id="UP000644660"/>
    </source>
</evidence>
<dbReference type="SUPFAM" id="SSF55277">
    <property type="entry name" value="GYF domain"/>
    <property type="match status" value="1"/>
</dbReference>
<feature type="region of interest" description="Disordered" evidence="2">
    <location>
        <begin position="53"/>
        <end position="72"/>
    </location>
</feature>
<dbReference type="GO" id="GO:0005829">
    <property type="term" value="C:cytosol"/>
    <property type="evidence" value="ECO:0007669"/>
    <property type="project" value="TreeGrafter"/>
</dbReference>
<dbReference type="Gene3D" id="3.30.1490.40">
    <property type="match status" value="1"/>
</dbReference>
<comment type="caution">
    <text evidence="4">The sequence shown here is derived from an EMBL/GenBank/DDBJ whole genome shotgun (WGS) entry which is preliminary data.</text>
</comment>
<evidence type="ECO:0000256" key="1">
    <source>
        <dbReference type="SAM" id="Coils"/>
    </source>
</evidence>
<dbReference type="InterPro" id="IPR051640">
    <property type="entry name" value="GRB10-interact_GYF"/>
</dbReference>
<feature type="compositionally biased region" description="Low complexity" evidence="2">
    <location>
        <begin position="654"/>
        <end position="665"/>
    </location>
</feature>
<feature type="compositionally biased region" description="Basic and acidic residues" evidence="2">
    <location>
        <begin position="520"/>
        <end position="529"/>
    </location>
</feature>
<feature type="compositionally biased region" description="Polar residues" evidence="2">
    <location>
        <begin position="53"/>
        <end position="62"/>
    </location>
</feature>
<evidence type="ECO:0000313" key="4">
    <source>
        <dbReference type="EMBL" id="CAB4253662.1"/>
    </source>
</evidence>
<feature type="compositionally biased region" description="Polar residues" evidence="2">
    <location>
        <begin position="77"/>
        <end position="90"/>
    </location>
</feature>
<dbReference type="Proteomes" id="UP000644660">
    <property type="component" value="Unassembled WGS sequence"/>
</dbReference>
<dbReference type="Pfam" id="PF02213">
    <property type="entry name" value="GYF"/>
    <property type="match status" value="1"/>
</dbReference>
<feature type="compositionally biased region" description="Basic and acidic residues" evidence="2">
    <location>
        <begin position="475"/>
        <end position="494"/>
    </location>
</feature>
<feature type="region of interest" description="Disordered" evidence="2">
    <location>
        <begin position="653"/>
        <end position="672"/>
    </location>
</feature>
<keyword evidence="1" id="KW-0175">Coiled coil</keyword>
<organism evidence="4 5">
    <name type="scientific">Maudiozyma barnettii</name>
    <dbReference type="NCBI Taxonomy" id="61262"/>
    <lineage>
        <taxon>Eukaryota</taxon>
        <taxon>Fungi</taxon>
        <taxon>Dikarya</taxon>
        <taxon>Ascomycota</taxon>
        <taxon>Saccharomycotina</taxon>
        <taxon>Saccharomycetes</taxon>
        <taxon>Saccharomycetales</taxon>
        <taxon>Saccharomycetaceae</taxon>
        <taxon>Maudiozyma</taxon>
    </lineage>
</organism>
<name>A0A8H2VDS2_9SACH</name>
<dbReference type="InterPro" id="IPR035445">
    <property type="entry name" value="GYF-like_dom_sf"/>
</dbReference>
<dbReference type="GeneID" id="64856630"/>
<dbReference type="OrthoDB" id="48509at2759"/>
<dbReference type="SMART" id="SM00444">
    <property type="entry name" value="GYF"/>
    <property type="match status" value="1"/>
</dbReference>
<protein>
    <recommendedName>
        <fullName evidence="3">GYF domain-containing protein</fullName>
    </recommendedName>
</protein>